<organism evidence="2 3">
    <name type="scientific">Protopolystoma xenopodis</name>
    <dbReference type="NCBI Taxonomy" id="117903"/>
    <lineage>
        <taxon>Eukaryota</taxon>
        <taxon>Metazoa</taxon>
        <taxon>Spiralia</taxon>
        <taxon>Lophotrochozoa</taxon>
        <taxon>Platyhelminthes</taxon>
        <taxon>Monogenea</taxon>
        <taxon>Polyopisthocotylea</taxon>
        <taxon>Polystomatidea</taxon>
        <taxon>Polystomatidae</taxon>
        <taxon>Protopolystoma</taxon>
    </lineage>
</organism>
<protein>
    <submittedName>
        <fullName evidence="2">Uncharacterized protein</fullName>
    </submittedName>
</protein>
<dbReference type="EMBL" id="CAAALY010104840">
    <property type="protein sequence ID" value="VEL29630.1"/>
    <property type="molecule type" value="Genomic_DNA"/>
</dbReference>
<feature type="compositionally biased region" description="Polar residues" evidence="1">
    <location>
        <begin position="27"/>
        <end position="44"/>
    </location>
</feature>
<name>A0A3S5FF55_9PLAT</name>
<proteinExistence type="predicted"/>
<gene>
    <name evidence="2" type="ORF">PXEA_LOCUS23070</name>
</gene>
<sequence length="186" mass="19262">MSSGVNGVTDALRPTVASEFEIPRTEGMNTISSGNNEGNCTSPDLSKGSFHETDMHASSGASQQAVAALVQLETALQNAESDVVASTTSPGISVTASSIIDSMTQEASPADSFGFRRRGPLMIHQGKRDSSLGLAQTSPLITSSLLPSHLLRGAMVASKSSSVSVAMAPGRRWKPANPFLTNLSVS</sequence>
<accession>A0A3S5FF55</accession>
<comment type="caution">
    <text evidence="2">The sequence shown here is derived from an EMBL/GenBank/DDBJ whole genome shotgun (WGS) entry which is preliminary data.</text>
</comment>
<evidence type="ECO:0000313" key="3">
    <source>
        <dbReference type="Proteomes" id="UP000784294"/>
    </source>
</evidence>
<reference evidence="2" key="1">
    <citation type="submission" date="2018-11" db="EMBL/GenBank/DDBJ databases">
        <authorList>
            <consortium name="Pathogen Informatics"/>
        </authorList>
    </citation>
    <scope>NUCLEOTIDE SEQUENCE</scope>
</reference>
<feature type="region of interest" description="Disordered" evidence="1">
    <location>
        <begin position="26"/>
        <end position="57"/>
    </location>
</feature>
<keyword evidence="3" id="KW-1185">Reference proteome</keyword>
<dbReference type="AlphaFoldDB" id="A0A3S5FF55"/>
<evidence type="ECO:0000256" key="1">
    <source>
        <dbReference type="SAM" id="MobiDB-lite"/>
    </source>
</evidence>
<evidence type="ECO:0000313" key="2">
    <source>
        <dbReference type="EMBL" id="VEL29630.1"/>
    </source>
</evidence>
<dbReference type="Proteomes" id="UP000784294">
    <property type="component" value="Unassembled WGS sequence"/>
</dbReference>